<dbReference type="EMBL" id="PDCK01000042">
    <property type="protein sequence ID" value="PRQ36006.1"/>
    <property type="molecule type" value="Genomic_DNA"/>
</dbReference>
<keyword evidence="4" id="KW-0489">Methyltransferase</keyword>
<keyword evidence="3" id="KW-0732">Signal</keyword>
<dbReference type="Gramene" id="PRQ36006">
    <property type="protein sequence ID" value="PRQ36006"/>
    <property type="gene ID" value="RchiOBHm_Chr4g0386711"/>
</dbReference>
<sequence>MVVRIICSLLILFKFNIFTVKQIVSPIRLVHFAGYDYVIQENCRIAIEAREIYHDKCTKRSWEIVNTGKPSRHPVLFAASVGSFGAYLADGSEYREILANSVAHLIAFETTLNKLEAKACAELLDEEALDFQHGLLLLLKMESVW</sequence>
<proteinExistence type="predicted"/>
<accession>A0A2P6QPA4</accession>
<dbReference type="InterPro" id="IPR051486">
    <property type="entry name" value="Hcy_S-methyltransferase"/>
</dbReference>
<evidence type="ECO:0000313" key="4">
    <source>
        <dbReference type="EMBL" id="PRQ36006.1"/>
    </source>
</evidence>
<evidence type="ECO:0000256" key="3">
    <source>
        <dbReference type="SAM" id="SignalP"/>
    </source>
</evidence>
<reference evidence="4 5" key="1">
    <citation type="journal article" date="2018" name="Nat. Genet.">
        <title>The Rosa genome provides new insights in the design of modern roses.</title>
        <authorList>
            <person name="Bendahmane M."/>
        </authorList>
    </citation>
    <scope>NUCLEOTIDE SEQUENCE [LARGE SCALE GENOMIC DNA]</scope>
    <source>
        <strain evidence="5">cv. Old Blush</strain>
    </source>
</reference>
<evidence type="ECO:0000256" key="1">
    <source>
        <dbReference type="ARBA" id="ARBA00022723"/>
    </source>
</evidence>
<dbReference type="GO" id="GO:0033528">
    <property type="term" value="P:S-methylmethionine cycle"/>
    <property type="evidence" value="ECO:0007669"/>
    <property type="project" value="TreeGrafter"/>
</dbReference>
<keyword evidence="2" id="KW-0862">Zinc</keyword>
<organism evidence="4 5">
    <name type="scientific">Rosa chinensis</name>
    <name type="common">China rose</name>
    <dbReference type="NCBI Taxonomy" id="74649"/>
    <lineage>
        <taxon>Eukaryota</taxon>
        <taxon>Viridiplantae</taxon>
        <taxon>Streptophyta</taxon>
        <taxon>Embryophyta</taxon>
        <taxon>Tracheophyta</taxon>
        <taxon>Spermatophyta</taxon>
        <taxon>Magnoliopsida</taxon>
        <taxon>eudicotyledons</taxon>
        <taxon>Gunneridae</taxon>
        <taxon>Pentapetalae</taxon>
        <taxon>rosids</taxon>
        <taxon>fabids</taxon>
        <taxon>Rosales</taxon>
        <taxon>Rosaceae</taxon>
        <taxon>Rosoideae</taxon>
        <taxon>Rosoideae incertae sedis</taxon>
        <taxon>Rosa</taxon>
    </lineage>
</organism>
<dbReference type="Proteomes" id="UP000238479">
    <property type="component" value="Chromosome 4"/>
</dbReference>
<keyword evidence="1" id="KW-0479">Metal-binding</keyword>
<dbReference type="SUPFAM" id="SSF82282">
    <property type="entry name" value="Homocysteine S-methyltransferase"/>
    <property type="match status" value="1"/>
</dbReference>
<name>A0A2P6QPA4_ROSCH</name>
<keyword evidence="5" id="KW-1185">Reference proteome</keyword>
<dbReference type="InterPro" id="IPR036589">
    <property type="entry name" value="HCY_dom_sf"/>
</dbReference>
<gene>
    <name evidence="4" type="ORF">RchiOBHm_Chr4g0386711</name>
</gene>
<dbReference type="STRING" id="74649.A0A2P6QPA4"/>
<dbReference type="GO" id="GO:0009086">
    <property type="term" value="P:methionine biosynthetic process"/>
    <property type="evidence" value="ECO:0007669"/>
    <property type="project" value="TreeGrafter"/>
</dbReference>
<evidence type="ECO:0000256" key="2">
    <source>
        <dbReference type="ARBA" id="ARBA00022833"/>
    </source>
</evidence>
<feature type="signal peptide" evidence="3">
    <location>
        <begin position="1"/>
        <end position="21"/>
    </location>
</feature>
<dbReference type="GO" id="GO:0008898">
    <property type="term" value="F:S-adenosylmethionine-homocysteine S-methyltransferase activity"/>
    <property type="evidence" value="ECO:0007669"/>
    <property type="project" value="TreeGrafter"/>
</dbReference>
<dbReference type="Gene3D" id="3.20.20.330">
    <property type="entry name" value="Homocysteine-binding-like domain"/>
    <property type="match status" value="1"/>
</dbReference>
<dbReference type="EC" id="2.1.1.10" evidence="4"/>
<dbReference type="PANTHER" id="PTHR46015">
    <property type="entry name" value="ZGC:172121"/>
    <property type="match status" value="1"/>
</dbReference>
<evidence type="ECO:0000313" key="5">
    <source>
        <dbReference type="Proteomes" id="UP000238479"/>
    </source>
</evidence>
<comment type="caution">
    <text evidence="4">The sequence shown here is derived from an EMBL/GenBank/DDBJ whole genome shotgun (WGS) entry which is preliminary data.</text>
</comment>
<protein>
    <submittedName>
        <fullName evidence="4">Putative homocysteine S-methyltransferase</fullName>
        <ecNumber evidence="4">2.1.1.10</ecNumber>
    </submittedName>
</protein>
<dbReference type="GO" id="GO:0032259">
    <property type="term" value="P:methylation"/>
    <property type="evidence" value="ECO:0007669"/>
    <property type="project" value="UniProtKB-KW"/>
</dbReference>
<dbReference type="AlphaFoldDB" id="A0A2P6QPA4"/>
<dbReference type="PANTHER" id="PTHR46015:SF10">
    <property type="entry name" value="HOMOCYSTEINE S-METHYLTRANSFERASE 3"/>
    <property type="match status" value="1"/>
</dbReference>
<dbReference type="GO" id="GO:0046872">
    <property type="term" value="F:metal ion binding"/>
    <property type="evidence" value="ECO:0007669"/>
    <property type="project" value="UniProtKB-KW"/>
</dbReference>
<feature type="chain" id="PRO_5015124298" evidence="3">
    <location>
        <begin position="22"/>
        <end position="145"/>
    </location>
</feature>
<keyword evidence="4" id="KW-0808">Transferase</keyword>